<organism evidence="5">
    <name type="scientific">marine sediment metagenome</name>
    <dbReference type="NCBI Taxonomy" id="412755"/>
    <lineage>
        <taxon>unclassified sequences</taxon>
        <taxon>metagenomes</taxon>
        <taxon>ecological metagenomes</taxon>
    </lineage>
</organism>
<accession>A0A0F9LJU7</accession>
<dbReference type="PROSITE" id="PS51898">
    <property type="entry name" value="TYR_RECOMBINASE"/>
    <property type="match status" value="1"/>
</dbReference>
<evidence type="ECO:0000256" key="2">
    <source>
        <dbReference type="ARBA" id="ARBA00023172"/>
    </source>
</evidence>
<dbReference type="InterPro" id="IPR044068">
    <property type="entry name" value="CB"/>
</dbReference>
<dbReference type="InterPro" id="IPR011010">
    <property type="entry name" value="DNA_brk_join_enz"/>
</dbReference>
<dbReference type="SUPFAM" id="SSF56349">
    <property type="entry name" value="DNA breaking-rejoining enzymes"/>
    <property type="match status" value="1"/>
</dbReference>
<feature type="domain" description="Core-binding (CB)" evidence="4">
    <location>
        <begin position="53"/>
        <end position="144"/>
    </location>
</feature>
<evidence type="ECO:0000313" key="5">
    <source>
        <dbReference type="EMBL" id="KKM27710.1"/>
    </source>
</evidence>
<dbReference type="GO" id="GO:0006310">
    <property type="term" value="P:DNA recombination"/>
    <property type="evidence" value="ECO:0007669"/>
    <property type="project" value="UniProtKB-KW"/>
</dbReference>
<evidence type="ECO:0008006" key="6">
    <source>
        <dbReference type="Google" id="ProtNLM"/>
    </source>
</evidence>
<keyword evidence="1" id="KW-0238">DNA-binding</keyword>
<feature type="domain" description="Tyr recombinase" evidence="3">
    <location>
        <begin position="165"/>
        <end position="342"/>
    </location>
</feature>
<dbReference type="InterPro" id="IPR002104">
    <property type="entry name" value="Integrase_catalytic"/>
</dbReference>
<comment type="caution">
    <text evidence="5">The sequence shown here is derived from an EMBL/GenBank/DDBJ whole genome shotgun (WGS) entry which is preliminary data.</text>
</comment>
<dbReference type="PROSITE" id="PS51900">
    <property type="entry name" value="CB"/>
    <property type="match status" value="1"/>
</dbReference>
<dbReference type="EMBL" id="LAZR01012270">
    <property type="protein sequence ID" value="KKM27710.1"/>
    <property type="molecule type" value="Genomic_DNA"/>
</dbReference>
<dbReference type="GO" id="GO:0003677">
    <property type="term" value="F:DNA binding"/>
    <property type="evidence" value="ECO:0007669"/>
    <property type="project" value="UniProtKB-KW"/>
</dbReference>
<dbReference type="InterPro" id="IPR050090">
    <property type="entry name" value="Tyrosine_recombinase_XerCD"/>
</dbReference>
<sequence>MITLYRRGRVWWARGSADGKPIKARSLDTQFKNIAAKRAARLELDLDQGITAVSWDEFAEEFLAWTRTHRSIGTLRKYKFTVHRFGRFLQTRQDENLSLLDPPEVAAYLSELSQDEHPTRRCRIGAGGLRADMRNLRVILNYACRQGYLRTNPVVLPGENKTSSAPTLPFTQEEVQRLFEDDLVRRRSELRALLLIFLHTGLRISDVIHFPRRALDLVAEVLIVQTQKRGRTVSIPLHPALRLGLEEHLAFLSPVQQASKLLFPTRSGQPMTSLAAYLHRLFQRAGIEGGHPHRFRDTFAVRMLEKGASLYDVAKLLGITVTVAERHYAPYVRELQERGRRLVLSLDFES</sequence>
<dbReference type="Gene3D" id="1.10.443.10">
    <property type="entry name" value="Intergrase catalytic core"/>
    <property type="match status" value="1"/>
</dbReference>
<dbReference type="InterPro" id="IPR025269">
    <property type="entry name" value="SAM-like_dom"/>
</dbReference>
<evidence type="ECO:0000259" key="3">
    <source>
        <dbReference type="PROSITE" id="PS51898"/>
    </source>
</evidence>
<evidence type="ECO:0000259" key="4">
    <source>
        <dbReference type="PROSITE" id="PS51900"/>
    </source>
</evidence>
<evidence type="ECO:0000256" key="1">
    <source>
        <dbReference type="ARBA" id="ARBA00023125"/>
    </source>
</evidence>
<dbReference type="Gene3D" id="1.10.150.130">
    <property type="match status" value="1"/>
</dbReference>
<name>A0A0F9LJU7_9ZZZZ</name>
<reference evidence="5" key="1">
    <citation type="journal article" date="2015" name="Nature">
        <title>Complex archaea that bridge the gap between prokaryotes and eukaryotes.</title>
        <authorList>
            <person name="Spang A."/>
            <person name="Saw J.H."/>
            <person name="Jorgensen S.L."/>
            <person name="Zaremba-Niedzwiedzka K."/>
            <person name="Martijn J."/>
            <person name="Lind A.E."/>
            <person name="van Eijk R."/>
            <person name="Schleper C."/>
            <person name="Guy L."/>
            <person name="Ettema T.J."/>
        </authorList>
    </citation>
    <scope>NUCLEOTIDE SEQUENCE</scope>
</reference>
<dbReference type="InterPro" id="IPR010998">
    <property type="entry name" value="Integrase_recombinase_N"/>
</dbReference>
<dbReference type="GO" id="GO:0015074">
    <property type="term" value="P:DNA integration"/>
    <property type="evidence" value="ECO:0007669"/>
    <property type="project" value="InterPro"/>
</dbReference>
<dbReference type="AlphaFoldDB" id="A0A0F9LJU7"/>
<dbReference type="PANTHER" id="PTHR30349:SF41">
    <property type="entry name" value="INTEGRASE_RECOMBINASE PROTEIN MJ0367-RELATED"/>
    <property type="match status" value="1"/>
</dbReference>
<dbReference type="PANTHER" id="PTHR30349">
    <property type="entry name" value="PHAGE INTEGRASE-RELATED"/>
    <property type="match status" value="1"/>
</dbReference>
<dbReference type="Pfam" id="PF13102">
    <property type="entry name" value="Phage_int_SAM_5"/>
    <property type="match status" value="1"/>
</dbReference>
<protein>
    <recommendedName>
        <fullName evidence="6">Tyr recombinase domain-containing protein</fullName>
    </recommendedName>
</protein>
<proteinExistence type="predicted"/>
<dbReference type="Pfam" id="PF00589">
    <property type="entry name" value="Phage_integrase"/>
    <property type="match status" value="1"/>
</dbReference>
<keyword evidence="2" id="KW-0233">DNA recombination</keyword>
<gene>
    <name evidence="5" type="ORF">LCGC14_1572000</name>
</gene>
<dbReference type="InterPro" id="IPR013762">
    <property type="entry name" value="Integrase-like_cat_sf"/>
</dbReference>
<dbReference type="CDD" id="cd00397">
    <property type="entry name" value="DNA_BRE_C"/>
    <property type="match status" value="1"/>
</dbReference>